<organism evidence="1 2">
    <name type="scientific">Trichoderma ghanense</name>
    <dbReference type="NCBI Taxonomy" id="65468"/>
    <lineage>
        <taxon>Eukaryota</taxon>
        <taxon>Fungi</taxon>
        <taxon>Dikarya</taxon>
        <taxon>Ascomycota</taxon>
        <taxon>Pezizomycotina</taxon>
        <taxon>Sordariomycetes</taxon>
        <taxon>Hypocreomycetidae</taxon>
        <taxon>Hypocreales</taxon>
        <taxon>Hypocreaceae</taxon>
        <taxon>Trichoderma</taxon>
    </lineage>
</organism>
<name>A0ABY2HB29_9HYPO</name>
<dbReference type="GeneID" id="300575053"/>
<reference evidence="1 2" key="1">
    <citation type="submission" date="2018-01" db="EMBL/GenBank/DDBJ databases">
        <title>Genome characterization of the sugarcane-associated fungus Trichoderma ghanense CCMA-1212 and their application in lignocelulose bioconversion.</title>
        <authorList>
            <person name="Steindorff A.S."/>
            <person name="Mendes T.D."/>
            <person name="Vilela E.S.D."/>
            <person name="Rodrigues D.S."/>
            <person name="Formighieri E.F."/>
            <person name="Melo I.S."/>
            <person name="Favaro L.C.L."/>
        </authorList>
    </citation>
    <scope>NUCLEOTIDE SEQUENCE [LARGE SCALE GENOMIC DNA]</scope>
    <source>
        <strain evidence="1 2">CCMA-1212</strain>
    </source>
</reference>
<dbReference type="RefSeq" id="XP_073561087.1">
    <property type="nucleotide sequence ID" value="XM_073700603.1"/>
</dbReference>
<gene>
    <name evidence="1" type="ORF">CCMA1212_003249</name>
</gene>
<evidence type="ECO:0000313" key="1">
    <source>
        <dbReference type="EMBL" id="TFB04886.1"/>
    </source>
</evidence>
<dbReference type="Proteomes" id="UP001642720">
    <property type="component" value="Unassembled WGS sequence"/>
</dbReference>
<protein>
    <submittedName>
        <fullName evidence="1">Uncharacterized protein</fullName>
    </submittedName>
</protein>
<evidence type="ECO:0000313" key="2">
    <source>
        <dbReference type="Proteomes" id="UP001642720"/>
    </source>
</evidence>
<dbReference type="EMBL" id="PPTA01000003">
    <property type="protein sequence ID" value="TFB04886.1"/>
    <property type="molecule type" value="Genomic_DNA"/>
</dbReference>
<proteinExistence type="predicted"/>
<comment type="caution">
    <text evidence="1">The sequence shown here is derived from an EMBL/GenBank/DDBJ whole genome shotgun (WGS) entry which is preliminary data.</text>
</comment>
<accession>A0ABY2HB29</accession>
<keyword evidence="2" id="KW-1185">Reference proteome</keyword>
<sequence>MSRRTKLAYLTSKGLQLGRQHLQLDRLADEDGLGKATHQARHDKPLPLTLSRLLLSQLQSVPQHLQLDLLAEEDGPGRAIHWLLHNPPPVRSGYPRMT</sequence>